<dbReference type="RefSeq" id="WP_345407397.1">
    <property type="nucleotide sequence ID" value="NZ_BAABLA010000123.1"/>
</dbReference>
<gene>
    <name evidence="1" type="ORF">ACFQGD_03600</name>
</gene>
<dbReference type="InterPro" id="IPR036527">
    <property type="entry name" value="SCP2_sterol-bd_dom_sf"/>
</dbReference>
<evidence type="ECO:0000313" key="2">
    <source>
        <dbReference type="Proteomes" id="UP001596337"/>
    </source>
</evidence>
<organism evidence="1 2">
    <name type="scientific">Haloechinothrix salitolerans</name>
    <dbReference type="NCBI Taxonomy" id="926830"/>
    <lineage>
        <taxon>Bacteria</taxon>
        <taxon>Bacillati</taxon>
        <taxon>Actinomycetota</taxon>
        <taxon>Actinomycetes</taxon>
        <taxon>Pseudonocardiales</taxon>
        <taxon>Pseudonocardiaceae</taxon>
        <taxon>Haloechinothrix</taxon>
    </lineage>
</organism>
<protein>
    <submittedName>
        <fullName evidence="1">Sterol carrier protein</fullName>
    </submittedName>
</protein>
<evidence type="ECO:0000313" key="1">
    <source>
        <dbReference type="EMBL" id="MFC6866221.1"/>
    </source>
</evidence>
<dbReference type="Proteomes" id="UP001596337">
    <property type="component" value="Unassembled WGS sequence"/>
</dbReference>
<reference evidence="2" key="1">
    <citation type="journal article" date="2019" name="Int. J. Syst. Evol. Microbiol.">
        <title>The Global Catalogue of Microorganisms (GCM) 10K type strain sequencing project: providing services to taxonomists for standard genome sequencing and annotation.</title>
        <authorList>
            <consortium name="The Broad Institute Genomics Platform"/>
            <consortium name="The Broad Institute Genome Sequencing Center for Infectious Disease"/>
            <person name="Wu L."/>
            <person name="Ma J."/>
        </authorList>
    </citation>
    <scope>NUCLEOTIDE SEQUENCE [LARGE SCALE GENOMIC DNA]</scope>
    <source>
        <strain evidence="2">KCTC 32255</strain>
    </source>
</reference>
<sequence>MPLPRDLYVRIYVSVRVTDDVTSDTLVVCHVQAHHITVEVTMSLSCPEEVYRYIGGTFESAFDDPELGPKLRRAHLRMRFGLVDPDCVIHIDSDRSEVRNGTGADVDPSLIVAMDAETANRCCQGRLDFPSAMARGEVAARGDINGWLELVSRNSEFARMYVETLRREGRADLIVA</sequence>
<accession>A0ABW2BT73</accession>
<dbReference type="EMBL" id="JBHSXX010000001">
    <property type="protein sequence ID" value="MFC6866221.1"/>
    <property type="molecule type" value="Genomic_DNA"/>
</dbReference>
<name>A0ABW2BT73_9PSEU</name>
<proteinExistence type="predicted"/>
<dbReference type="SUPFAM" id="SSF55718">
    <property type="entry name" value="SCP-like"/>
    <property type="match status" value="1"/>
</dbReference>
<comment type="caution">
    <text evidence="1">The sequence shown here is derived from an EMBL/GenBank/DDBJ whole genome shotgun (WGS) entry which is preliminary data.</text>
</comment>
<keyword evidence="2" id="KW-1185">Reference proteome</keyword>